<comment type="caution">
    <text evidence="1">The sequence shown here is derived from an EMBL/GenBank/DDBJ whole genome shotgun (WGS) entry which is preliminary data.</text>
</comment>
<reference evidence="1 2" key="1">
    <citation type="journal article" date="2013" name="Nat. Commun.">
        <title>The evolution and pathogenic mechanisms of the rice sheath blight pathogen.</title>
        <authorList>
            <person name="Zheng A."/>
            <person name="Lin R."/>
            <person name="Xu L."/>
            <person name="Qin P."/>
            <person name="Tang C."/>
            <person name="Ai P."/>
            <person name="Zhang D."/>
            <person name="Liu Y."/>
            <person name="Sun Z."/>
            <person name="Feng H."/>
            <person name="Wang Y."/>
            <person name="Chen Y."/>
            <person name="Liang X."/>
            <person name="Fu R."/>
            <person name="Li Q."/>
            <person name="Zhang J."/>
            <person name="Yu X."/>
            <person name="Xie Z."/>
            <person name="Ding L."/>
            <person name="Guan P."/>
            <person name="Tang J."/>
            <person name="Liang Y."/>
            <person name="Wang S."/>
            <person name="Deng Q."/>
            <person name="Li S."/>
            <person name="Zhu J."/>
            <person name="Wang L."/>
            <person name="Liu H."/>
            <person name="Li P."/>
        </authorList>
    </citation>
    <scope>NUCLEOTIDE SEQUENCE [LARGE SCALE GENOMIC DNA]</scope>
    <source>
        <strain evidence="2">AG-1 IA</strain>
    </source>
</reference>
<name>L8WW01_THACA</name>
<accession>L8WW01</accession>
<dbReference type="EMBL" id="AFRT01000911">
    <property type="protein sequence ID" value="ELU42160.1"/>
    <property type="molecule type" value="Genomic_DNA"/>
</dbReference>
<evidence type="ECO:0000313" key="2">
    <source>
        <dbReference type="Proteomes" id="UP000011668"/>
    </source>
</evidence>
<evidence type="ECO:0000313" key="1">
    <source>
        <dbReference type="EMBL" id="ELU42160.1"/>
    </source>
</evidence>
<organism evidence="1 2">
    <name type="scientific">Thanatephorus cucumeris (strain AG1-IA)</name>
    <name type="common">Rice sheath blight fungus</name>
    <name type="synonym">Rhizoctonia solani</name>
    <dbReference type="NCBI Taxonomy" id="983506"/>
    <lineage>
        <taxon>Eukaryota</taxon>
        <taxon>Fungi</taxon>
        <taxon>Dikarya</taxon>
        <taxon>Basidiomycota</taxon>
        <taxon>Agaricomycotina</taxon>
        <taxon>Agaricomycetes</taxon>
        <taxon>Cantharellales</taxon>
        <taxon>Ceratobasidiaceae</taxon>
        <taxon>Rhizoctonia</taxon>
        <taxon>Rhizoctonia solani AG-1</taxon>
    </lineage>
</organism>
<dbReference type="AlphaFoldDB" id="L8WW01"/>
<dbReference type="Proteomes" id="UP000011668">
    <property type="component" value="Unassembled WGS sequence"/>
</dbReference>
<proteinExistence type="predicted"/>
<sequence length="137" mass="15381">MLRNDKEDYPCNLSINDYPMVLNSLQSRSTVSYTDTMMGIDCNVGWYSRKSWEKKVFGSGFLTLTQYVHRFPSKDVAELETLGASALLLVHSPDQVLGPLSSDSVDSEKTKCDGIVSNLPSRALLYRGFIDPPFHVR</sequence>
<dbReference type="HOGENOM" id="CLU_1866484_0_0_1"/>
<keyword evidence="2" id="KW-1185">Reference proteome</keyword>
<gene>
    <name evidence="1" type="ORF">AG1IA_03807</name>
</gene>
<protein>
    <submittedName>
        <fullName evidence="1">Uncharacterized protein</fullName>
    </submittedName>
</protein>